<evidence type="ECO:0000313" key="2">
    <source>
        <dbReference type="EMBL" id="TCT34636.1"/>
    </source>
</evidence>
<sequence>MKLDLAKLDLVEAAAAVAHAAASQLYGMFNETDGYDWPGTGLEGDPLAGVIYEMGAYCQRKSAFGDQLWLKFRHEGVLQDGIPESKLFADVETSRQWSFQIFARIFRSNYDDMLHLRNAMAAQAEAAARKPAPKPDIEDTIFEPIGSMNEMEPHQRQFLAALARPRREVSPEPEPVIEVQPEPLAINLNTINLGAPSEEKPENQQPPAGNETEQEAGGTPQADALVQRDGDTPAAGDGNGQQGEPDGTAGDADQAKEPVKPAVEDAEKAKNSQTGTKRKRN</sequence>
<accession>A0A4R3NR25</accession>
<proteinExistence type="predicted"/>
<dbReference type="Proteomes" id="UP000295097">
    <property type="component" value="Unassembled WGS sequence"/>
</dbReference>
<evidence type="ECO:0000256" key="1">
    <source>
        <dbReference type="SAM" id="MobiDB-lite"/>
    </source>
</evidence>
<name>A0A4R3NR25_9HYPH</name>
<evidence type="ECO:0000313" key="3">
    <source>
        <dbReference type="Proteomes" id="UP000295097"/>
    </source>
</evidence>
<feature type="compositionally biased region" description="Basic and acidic residues" evidence="1">
    <location>
        <begin position="253"/>
        <end position="270"/>
    </location>
</feature>
<keyword evidence="3" id="KW-1185">Reference proteome</keyword>
<reference evidence="2 3" key="1">
    <citation type="submission" date="2019-03" db="EMBL/GenBank/DDBJ databases">
        <title>Freshwater and sediment microbial communities from various areas in North America, analyzing microbe dynamics in response to fracking.</title>
        <authorList>
            <person name="Lamendella R."/>
        </authorList>
    </citation>
    <scope>NUCLEOTIDE SEQUENCE [LARGE SCALE GENOMIC DNA]</scope>
    <source>
        <strain evidence="2 3">175.2</strain>
    </source>
</reference>
<dbReference type="AlphaFoldDB" id="A0A4R3NR25"/>
<comment type="caution">
    <text evidence="2">The sequence shown here is derived from an EMBL/GenBank/DDBJ whole genome shotgun (WGS) entry which is preliminary data.</text>
</comment>
<gene>
    <name evidence="2" type="ORF">EDC90_103330</name>
</gene>
<dbReference type="EMBL" id="SMAR01000033">
    <property type="protein sequence ID" value="TCT34636.1"/>
    <property type="molecule type" value="Genomic_DNA"/>
</dbReference>
<protein>
    <submittedName>
        <fullName evidence="2">Uncharacterized protein</fullName>
    </submittedName>
</protein>
<organism evidence="2 3">
    <name type="scientific">Martelella mediterranea</name>
    <dbReference type="NCBI Taxonomy" id="293089"/>
    <lineage>
        <taxon>Bacteria</taxon>
        <taxon>Pseudomonadati</taxon>
        <taxon>Pseudomonadota</taxon>
        <taxon>Alphaproteobacteria</taxon>
        <taxon>Hyphomicrobiales</taxon>
        <taxon>Aurantimonadaceae</taxon>
        <taxon>Martelella</taxon>
    </lineage>
</organism>
<feature type="region of interest" description="Disordered" evidence="1">
    <location>
        <begin position="194"/>
        <end position="281"/>
    </location>
</feature>
<dbReference type="OrthoDB" id="9843518at2"/>